<keyword evidence="8" id="KW-0443">Lipid metabolism</keyword>
<dbReference type="InterPro" id="IPR007905">
    <property type="entry name" value="EBP"/>
</dbReference>
<dbReference type="InterPro" id="IPR033118">
    <property type="entry name" value="EXPERA"/>
</dbReference>
<dbReference type="PROSITE" id="PS51751">
    <property type="entry name" value="EXPERA"/>
    <property type="match status" value="1"/>
</dbReference>
<keyword evidence="7" id="KW-0756">Sterol biosynthesis</keyword>
<dbReference type="EMBL" id="ML741772">
    <property type="protein sequence ID" value="KAE8330655.1"/>
    <property type="molecule type" value="Genomic_DNA"/>
</dbReference>
<keyword evidence="11" id="KW-0753">Steroid metabolism</keyword>
<keyword evidence="12" id="KW-0413">Isomerase</keyword>
<evidence type="ECO:0000256" key="3">
    <source>
        <dbReference type="ARBA" id="ARBA00022516"/>
    </source>
</evidence>
<evidence type="ECO:0000256" key="10">
    <source>
        <dbReference type="ARBA" id="ARBA00023166"/>
    </source>
</evidence>
<dbReference type="GO" id="GO:0000247">
    <property type="term" value="F:C-8 sterol isomerase activity"/>
    <property type="evidence" value="ECO:0007669"/>
    <property type="project" value="TreeGrafter"/>
</dbReference>
<evidence type="ECO:0000256" key="11">
    <source>
        <dbReference type="ARBA" id="ARBA00023221"/>
    </source>
</evidence>
<evidence type="ECO:0000256" key="4">
    <source>
        <dbReference type="ARBA" id="ARBA00022692"/>
    </source>
</evidence>
<dbReference type="GO" id="GO:0016126">
    <property type="term" value="P:sterol biosynthetic process"/>
    <property type="evidence" value="ECO:0007669"/>
    <property type="project" value="UniProtKB-KW"/>
</dbReference>
<evidence type="ECO:0000256" key="2">
    <source>
        <dbReference type="ARBA" id="ARBA00008337"/>
    </source>
</evidence>
<organism evidence="16 17">
    <name type="scientific">Aspergillus sergii</name>
    <dbReference type="NCBI Taxonomy" id="1034303"/>
    <lineage>
        <taxon>Eukaryota</taxon>
        <taxon>Fungi</taxon>
        <taxon>Dikarya</taxon>
        <taxon>Ascomycota</taxon>
        <taxon>Pezizomycotina</taxon>
        <taxon>Eurotiomycetes</taxon>
        <taxon>Eurotiomycetidae</taxon>
        <taxon>Eurotiales</taxon>
        <taxon>Aspergillaceae</taxon>
        <taxon>Aspergillus</taxon>
        <taxon>Aspergillus subgen. Circumdati</taxon>
    </lineage>
</organism>
<dbReference type="Pfam" id="PF05241">
    <property type="entry name" value="EBP"/>
    <property type="match status" value="1"/>
</dbReference>
<evidence type="ECO:0000256" key="9">
    <source>
        <dbReference type="ARBA" id="ARBA00023136"/>
    </source>
</evidence>
<dbReference type="PANTHER" id="PTHR14207:SF0">
    <property type="entry name" value="3-BETA-HYDROXYSTEROID-DELTA(8),DELTA(7)-ISOMERASE"/>
    <property type="match status" value="1"/>
</dbReference>
<dbReference type="GO" id="GO:0047750">
    <property type="term" value="F:cholestenol delta-isomerase activity"/>
    <property type="evidence" value="ECO:0007669"/>
    <property type="project" value="InterPro"/>
</dbReference>
<keyword evidence="17" id="KW-1185">Reference proteome</keyword>
<evidence type="ECO:0000259" key="15">
    <source>
        <dbReference type="PROSITE" id="PS51751"/>
    </source>
</evidence>
<dbReference type="Proteomes" id="UP000325945">
    <property type="component" value="Unassembled WGS sequence"/>
</dbReference>
<feature type="transmembrane region" description="Helical" evidence="14">
    <location>
        <begin position="26"/>
        <end position="48"/>
    </location>
</feature>
<comment type="subcellular location">
    <subcellularLocation>
        <location evidence="1">Membrane</location>
        <topology evidence="1">Multi-pass membrane protein</topology>
    </subcellularLocation>
</comment>
<keyword evidence="6 13" id="KW-1133">Transmembrane helix</keyword>
<feature type="transmembrane region" description="Helical" evidence="14">
    <location>
        <begin position="163"/>
        <end position="184"/>
    </location>
</feature>
<gene>
    <name evidence="16" type="ORF">BDV39DRAFT_190306</name>
</gene>
<evidence type="ECO:0000256" key="5">
    <source>
        <dbReference type="ARBA" id="ARBA00022955"/>
    </source>
</evidence>
<dbReference type="GO" id="GO:0005783">
    <property type="term" value="C:endoplasmic reticulum"/>
    <property type="evidence" value="ECO:0007669"/>
    <property type="project" value="TreeGrafter"/>
</dbReference>
<evidence type="ECO:0000256" key="1">
    <source>
        <dbReference type="ARBA" id="ARBA00004141"/>
    </source>
</evidence>
<keyword evidence="9 13" id="KW-0472">Membrane</keyword>
<keyword evidence="3" id="KW-0444">Lipid biosynthesis</keyword>
<keyword evidence="5" id="KW-0752">Steroid biosynthesis</keyword>
<keyword evidence="10" id="KW-1207">Sterol metabolism</keyword>
<evidence type="ECO:0000256" key="14">
    <source>
        <dbReference type="SAM" id="Phobius"/>
    </source>
</evidence>
<comment type="similarity">
    <text evidence="2">Belongs to the EBP family.</text>
</comment>
<sequence>MPTHPYYPPTAEIPNYIPNDKRTFELVSIFALTCSIILTITYTFFVLFTGKTGGFIHLFLEGNDTLNFVTLTATFWKDYALSDPHYLIPNNFVLCMETISALIWGPASFLLAYLTVSDHDLRCPVQGIVSLGQLYGDALYYANAGFESVVFGLEYSRSEGGYLWGYFVFLNAFWVVVPFGRLLWESVVVCARAIGDVKVRDGRVEGIVGI</sequence>
<dbReference type="AlphaFoldDB" id="A0A5N6XBP0"/>
<dbReference type="PANTHER" id="PTHR14207">
    <property type="entry name" value="STEROL ISOMERASE"/>
    <property type="match status" value="1"/>
</dbReference>
<evidence type="ECO:0000256" key="13">
    <source>
        <dbReference type="PROSITE-ProRule" id="PRU01087"/>
    </source>
</evidence>
<proteinExistence type="inferred from homology"/>
<feature type="domain" description="EXPERA" evidence="15">
    <location>
        <begin position="41"/>
        <end position="182"/>
    </location>
</feature>
<name>A0A5N6XBP0_9EURO</name>
<accession>A0A5N6XBP0</accession>
<dbReference type="GO" id="GO:0004769">
    <property type="term" value="F:steroid Delta-isomerase activity"/>
    <property type="evidence" value="ECO:0007669"/>
    <property type="project" value="TreeGrafter"/>
</dbReference>
<evidence type="ECO:0000256" key="7">
    <source>
        <dbReference type="ARBA" id="ARBA00023011"/>
    </source>
</evidence>
<reference evidence="17" key="1">
    <citation type="submission" date="2019-04" db="EMBL/GenBank/DDBJ databases">
        <title>Friends and foes A comparative genomics studyof 23 Aspergillus species from section Flavi.</title>
        <authorList>
            <consortium name="DOE Joint Genome Institute"/>
            <person name="Kjaerbolling I."/>
            <person name="Vesth T."/>
            <person name="Frisvad J.C."/>
            <person name="Nybo J.L."/>
            <person name="Theobald S."/>
            <person name="Kildgaard S."/>
            <person name="Isbrandt T."/>
            <person name="Kuo A."/>
            <person name="Sato A."/>
            <person name="Lyhne E.K."/>
            <person name="Kogle M.E."/>
            <person name="Wiebenga A."/>
            <person name="Kun R.S."/>
            <person name="Lubbers R.J."/>
            <person name="Makela M.R."/>
            <person name="Barry K."/>
            <person name="Chovatia M."/>
            <person name="Clum A."/>
            <person name="Daum C."/>
            <person name="Haridas S."/>
            <person name="He G."/>
            <person name="LaButti K."/>
            <person name="Lipzen A."/>
            <person name="Mondo S."/>
            <person name="Riley R."/>
            <person name="Salamov A."/>
            <person name="Simmons B.A."/>
            <person name="Magnuson J.K."/>
            <person name="Henrissat B."/>
            <person name="Mortensen U.H."/>
            <person name="Larsen T.O."/>
            <person name="Devries R.P."/>
            <person name="Grigoriev I.V."/>
            <person name="Machida M."/>
            <person name="Baker S.E."/>
            <person name="Andersen M.R."/>
        </authorList>
    </citation>
    <scope>NUCLEOTIDE SEQUENCE [LARGE SCALE GENOMIC DNA]</scope>
    <source>
        <strain evidence="17">CBS 130017</strain>
    </source>
</reference>
<evidence type="ECO:0000313" key="17">
    <source>
        <dbReference type="Proteomes" id="UP000325945"/>
    </source>
</evidence>
<evidence type="ECO:0000256" key="12">
    <source>
        <dbReference type="ARBA" id="ARBA00023235"/>
    </source>
</evidence>
<evidence type="ECO:0000313" key="16">
    <source>
        <dbReference type="EMBL" id="KAE8330655.1"/>
    </source>
</evidence>
<feature type="transmembrane region" description="Helical" evidence="14">
    <location>
        <begin position="92"/>
        <end position="114"/>
    </location>
</feature>
<evidence type="ECO:0000256" key="6">
    <source>
        <dbReference type="ARBA" id="ARBA00022989"/>
    </source>
</evidence>
<evidence type="ECO:0000256" key="8">
    <source>
        <dbReference type="ARBA" id="ARBA00023098"/>
    </source>
</evidence>
<keyword evidence="4 13" id="KW-0812">Transmembrane</keyword>
<protein>
    <submittedName>
        <fullName evidence="16">Emopamil binding protein-domain-containing protein</fullName>
    </submittedName>
</protein>
<dbReference type="GO" id="GO:0016020">
    <property type="term" value="C:membrane"/>
    <property type="evidence" value="ECO:0007669"/>
    <property type="project" value="UniProtKB-SubCell"/>
</dbReference>